<dbReference type="PROSITE" id="PS00600">
    <property type="entry name" value="AA_TRANSFER_CLASS_3"/>
    <property type="match status" value="1"/>
</dbReference>
<keyword evidence="2 6" id="KW-0032">Aminotransferase</keyword>
<dbReference type="InterPro" id="IPR015422">
    <property type="entry name" value="PyrdxlP-dep_Trfase_small"/>
</dbReference>
<gene>
    <name evidence="6" type="ORF">ENQ77_01240</name>
    <name evidence="7" type="ORF">ENU66_04880</name>
</gene>
<comment type="cofactor">
    <cofactor evidence="1">
        <name>pyridoxal 5'-phosphate</name>
        <dbReference type="ChEBI" id="CHEBI:597326"/>
    </cofactor>
</comment>
<protein>
    <submittedName>
        <fullName evidence="6">Aspartate aminotransferase family protein</fullName>
    </submittedName>
</protein>
<dbReference type="GO" id="GO:0030170">
    <property type="term" value="F:pyridoxal phosphate binding"/>
    <property type="evidence" value="ECO:0007669"/>
    <property type="project" value="InterPro"/>
</dbReference>
<dbReference type="PANTHER" id="PTHR11986:SF79">
    <property type="entry name" value="ACETYLORNITHINE AMINOTRANSFERASE, MITOCHONDRIAL"/>
    <property type="match status" value="1"/>
</dbReference>
<keyword evidence="4 5" id="KW-0663">Pyridoxal phosphate</keyword>
<comment type="similarity">
    <text evidence="5">Belongs to the class-III pyridoxal-phosphate-dependent aminotransferase family.</text>
</comment>
<dbReference type="InterPro" id="IPR049704">
    <property type="entry name" value="Aminotrans_3_PPA_site"/>
</dbReference>
<dbReference type="GO" id="GO:0008483">
    <property type="term" value="F:transaminase activity"/>
    <property type="evidence" value="ECO:0007669"/>
    <property type="project" value="UniProtKB-KW"/>
</dbReference>
<evidence type="ECO:0000256" key="3">
    <source>
        <dbReference type="ARBA" id="ARBA00022679"/>
    </source>
</evidence>
<evidence type="ECO:0000256" key="5">
    <source>
        <dbReference type="RuleBase" id="RU003560"/>
    </source>
</evidence>
<dbReference type="EMBL" id="DSOL01000031">
    <property type="protein sequence ID" value="HEN27297.1"/>
    <property type="molecule type" value="Genomic_DNA"/>
</dbReference>
<organism evidence="6">
    <name type="scientific">candidate division WOR-3 bacterium</name>
    <dbReference type="NCBI Taxonomy" id="2052148"/>
    <lineage>
        <taxon>Bacteria</taxon>
        <taxon>Bacteria division WOR-3</taxon>
    </lineage>
</organism>
<name>A0A7C2P8S6_UNCW3</name>
<proteinExistence type="inferred from homology"/>
<keyword evidence="3 6" id="KW-0808">Transferase</keyword>
<dbReference type="PANTHER" id="PTHR11986">
    <property type="entry name" value="AMINOTRANSFERASE CLASS III"/>
    <property type="match status" value="1"/>
</dbReference>
<evidence type="ECO:0000256" key="2">
    <source>
        <dbReference type="ARBA" id="ARBA00022576"/>
    </source>
</evidence>
<accession>A0A7C2P8S6</accession>
<reference evidence="6" key="1">
    <citation type="journal article" date="2020" name="mSystems">
        <title>Genome- and Community-Level Interaction Insights into Carbon Utilization and Element Cycling Functions of Hydrothermarchaeota in Hydrothermal Sediment.</title>
        <authorList>
            <person name="Zhou Z."/>
            <person name="Liu Y."/>
            <person name="Xu W."/>
            <person name="Pan J."/>
            <person name="Luo Z.H."/>
            <person name="Li M."/>
        </authorList>
    </citation>
    <scope>NUCLEOTIDE SEQUENCE [LARGE SCALE GENOMIC DNA]</scope>
    <source>
        <strain evidence="6">SpSt-34</strain>
        <strain evidence="7">SpSt-69</strain>
    </source>
</reference>
<dbReference type="GO" id="GO:0042802">
    <property type="term" value="F:identical protein binding"/>
    <property type="evidence" value="ECO:0007669"/>
    <property type="project" value="TreeGrafter"/>
</dbReference>
<dbReference type="CDD" id="cd00610">
    <property type="entry name" value="OAT_like"/>
    <property type="match status" value="1"/>
</dbReference>
<comment type="caution">
    <text evidence="6">The sequence shown here is derived from an EMBL/GenBank/DDBJ whole genome shotgun (WGS) entry which is preliminary data.</text>
</comment>
<evidence type="ECO:0000256" key="1">
    <source>
        <dbReference type="ARBA" id="ARBA00001933"/>
    </source>
</evidence>
<dbReference type="EMBL" id="DTDJ01000032">
    <property type="protein sequence ID" value="HGL17644.1"/>
    <property type="molecule type" value="Genomic_DNA"/>
</dbReference>
<sequence length="426" mass="47368">MKGFELPLVRTKVPGPVSRDLMNRLKAVECQNITYLSDDFPVFIEKSYMMNVWDVDGNRFVDLTSFFGVSLIGHNHPLVRESINSADIVNGMGDVLPSLSKVELLEKINSLLGGGYKGILAQNGADSVESAIKTAWLYTGRQKVISFENAYHGLSIGTLPVTFNPKFKQPFSDTIPDWGISVPFPGLKQTPEEVLQLIERHLQCGNVAMILLEPIQARGGIRKFPAEFVKKLSQMAKDFNVLLAFDEIFTGFGRSGKLFAFEYFDVKPDIIILGKALSSSFPISAMMAREEVMDAWPVSEGEAIHTSTFLGHPLICKIAKNVLDHIEKNRLWIDAESKGNYFLKKLTALKEEFKDLIADVRGWGLLIGIEFRGISAFDISKALLKKGYITLPSGPRGEVLELTPPVVVTEEIIDNFVAVLREVLSK</sequence>
<dbReference type="InterPro" id="IPR015421">
    <property type="entry name" value="PyrdxlP-dep_Trfase_major"/>
</dbReference>
<evidence type="ECO:0000313" key="6">
    <source>
        <dbReference type="EMBL" id="HEN27297.1"/>
    </source>
</evidence>
<dbReference type="SUPFAM" id="SSF53383">
    <property type="entry name" value="PLP-dependent transferases"/>
    <property type="match status" value="1"/>
</dbReference>
<dbReference type="Gene3D" id="3.90.1150.10">
    <property type="entry name" value="Aspartate Aminotransferase, domain 1"/>
    <property type="match status" value="1"/>
</dbReference>
<dbReference type="InterPro" id="IPR050103">
    <property type="entry name" value="Class-III_PLP-dep_AT"/>
</dbReference>
<evidence type="ECO:0000313" key="7">
    <source>
        <dbReference type="EMBL" id="HGL17644.1"/>
    </source>
</evidence>
<evidence type="ECO:0000256" key="4">
    <source>
        <dbReference type="ARBA" id="ARBA00022898"/>
    </source>
</evidence>
<dbReference type="Pfam" id="PF00202">
    <property type="entry name" value="Aminotran_3"/>
    <property type="match status" value="1"/>
</dbReference>
<dbReference type="Gene3D" id="3.40.640.10">
    <property type="entry name" value="Type I PLP-dependent aspartate aminotransferase-like (Major domain)"/>
    <property type="match status" value="1"/>
</dbReference>
<dbReference type="InterPro" id="IPR005814">
    <property type="entry name" value="Aminotrans_3"/>
</dbReference>
<dbReference type="AlphaFoldDB" id="A0A7C2P8S6"/>
<dbReference type="InterPro" id="IPR015424">
    <property type="entry name" value="PyrdxlP-dep_Trfase"/>
</dbReference>
<dbReference type="PIRSF" id="PIRSF000521">
    <property type="entry name" value="Transaminase_4ab_Lys_Orn"/>
    <property type="match status" value="1"/>
</dbReference>